<dbReference type="GeneID" id="120280471"/>
<feature type="region of interest" description="Disordered" evidence="1">
    <location>
        <begin position="104"/>
        <end position="123"/>
    </location>
</feature>
<feature type="compositionally biased region" description="Basic and acidic residues" evidence="1">
    <location>
        <begin position="359"/>
        <end position="369"/>
    </location>
</feature>
<gene>
    <name evidence="3" type="primary">LOC120280471</name>
</gene>
<protein>
    <submittedName>
        <fullName evidence="3">Uncharacterized protein LOC120280471</fullName>
    </submittedName>
</protein>
<feature type="region of interest" description="Disordered" evidence="1">
    <location>
        <begin position="357"/>
        <end position="383"/>
    </location>
</feature>
<sequence length="1181" mass="130706">MAVAMEGFSIREYVGKMRSVEFGKCWPFDEGGEDGRLPGMEVRRFRWWLDELGVVKDDEEKKDGDGNEAVVLGVEDEKRGRGKQRAPKKRSIVELFAAVPPIETVDEGTDGEDEEGGEGHGLDAEEMDLETDGLVAEVLERMMKNKSKKKKMLMMMKKRKKKKKKKQLKVAICVSRKEKVQESKAQSMVNVSKVLQDSVHIKRIGRALKYPVEGTKKRPSTVKSFAKKQSFKHFRTSNLICKDQKDVGQVLPVHSILKNRTKNSSVKKSSMKDVDGSGLVRNCRGSAKHVSFSGKDDILGHNKGCSLMELPQLQNLCRIFSDVLAASSAMNKANKSNPSASGEDINTVSAERTIEPLPESEKLRSHDHLPITSPDSGTKNCSDTEKFSLAEPVDLNETIPTSNPAISTILVSHSGNTTVQIPLPEGSSSNAESHVIENSTEARMTLPAPIQDSVSHIDAMSAMTIVRNPTSHQSASCLTMNMEANGRQLHSVSDPNVIMYNQIPEFQHRCLQSADDMMGRICFTTGSKGIGESRITSNPASFCRERCIDNDFIGLPLNSHGEFIHLHSGHKFGFGDVSNKQRSSPSSFPNFSGPQLFEHNYSMDHLQVKDRFPSISMYEKDQWLPGPHDCAHQLARSGSSFTAMSGSESSKMPNHEPLRDNFFYHGTTASRGFCNGCKEHSQTHNCVDMKRPRAEANLENRFQPSIQPTMRLMGKNVTVGKSTRECEGFDDGKVWTDKEIITEYSTLRESDITNTKRWPQHEWLAHSSSGTLKENLQHPQEVPSSLFQVSPFNHRSVHMNLDCHPQFMSRNGLSSDIGKHDPRMDHFSLAVPFQEPLNKTSRSLVNYNPGTESLKAGHHAPSASSHPQNACHHMLLSSTHCKHSQSISYSTASTSRPPYMNQGYCNFTQSSMAHSSSNLPPWLLKATQQTKYPKSTCSYSESIPLPHHTCILPGNCSFPLSSPCPSNISFHVYGTNISQTCNSPNPASLLHPSLISEFAVNKYNTGGSNSCRNKIKDRDVTKSKISYFKELDHASRSRKRPAAKDDGLVKPMKKPNLMVHAASKAPTCSRVREQFHGHPEVNSGPSEFQPYGNKRNDMGLQELVIGNSENISTSAVKSKTDGIGRAGPLKLSAGAKHTLKPSQGVNQDKSIPVHATMPFAAGTSSSRFSVSQKKAAEVYRF</sequence>
<proteinExistence type="predicted"/>
<dbReference type="PANTHER" id="PTHR36892">
    <property type="entry name" value="OS01G0201800 PROTEIN"/>
    <property type="match status" value="1"/>
</dbReference>
<dbReference type="RefSeq" id="XP_039143263.1">
    <property type="nucleotide sequence ID" value="XM_039287329.1"/>
</dbReference>
<dbReference type="PANTHER" id="PTHR36892:SF1">
    <property type="entry name" value="OS05G0518200 PROTEIN"/>
    <property type="match status" value="1"/>
</dbReference>
<evidence type="ECO:0000256" key="1">
    <source>
        <dbReference type="SAM" id="MobiDB-lite"/>
    </source>
</evidence>
<accession>A0AB40CVM5</accession>
<feature type="compositionally biased region" description="Acidic residues" evidence="1">
    <location>
        <begin position="104"/>
        <end position="116"/>
    </location>
</feature>
<reference evidence="3" key="1">
    <citation type="submission" date="2025-08" db="UniProtKB">
        <authorList>
            <consortium name="RefSeq"/>
        </authorList>
    </citation>
    <scope>IDENTIFICATION</scope>
</reference>
<organism evidence="2 3">
    <name type="scientific">Dioscorea cayennensis subsp. rotundata</name>
    <name type="common">White Guinea yam</name>
    <name type="synonym">Dioscorea rotundata</name>
    <dbReference type="NCBI Taxonomy" id="55577"/>
    <lineage>
        <taxon>Eukaryota</taxon>
        <taxon>Viridiplantae</taxon>
        <taxon>Streptophyta</taxon>
        <taxon>Embryophyta</taxon>
        <taxon>Tracheophyta</taxon>
        <taxon>Spermatophyta</taxon>
        <taxon>Magnoliopsida</taxon>
        <taxon>Liliopsida</taxon>
        <taxon>Dioscoreales</taxon>
        <taxon>Dioscoreaceae</taxon>
        <taxon>Dioscorea</taxon>
    </lineage>
</organism>
<keyword evidence="2" id="KW-1185">Reference proteome</keyword>
<dbReference type="Proteomes" id="UP001515500">
    <property type="component" value="Chromosome 17"/>
</dbReference>
<feature type="region of interest" description="Disordered" evidence="1">
    <location>
        <begin position="849"/>
        <end position="869"/>
    </location>
</feature>
<dbReference type="AlphaFoldDB" id="A0AB40CVM5"/>
<name>A0AB40CVM5_DIOCR</name>
<evidence type="ECO:0000313" key="3">
    <source>
        <dbReference type="RefSeq" id="XP_039143263.1"/>
    </source>
</evidence>
<evidence type="ECO:0000313" key="2">
    <source>
        <dbReference type="Proteomes" id="UP001515500"/>
    </source>
</evidence>